<dbReference type="HAMAP" id="MF_00480_B">
    <property type="entry name" value="Ribosomal_uS7_B"/>
    <property type="match status" value="1"/>
</dbReference>
<dbReference type="NCBIfam" id="TIGR01029">
    <property type="entry name" value="rpsG_bact"/>
    <property type="match status" value="1"/>
</dbReference>
<dbReference type="InterPro" id="IPR036823">
    <property type="entry name" value="Ribosomal_uS7_dom_sf"/>
</dbReference>
<dbReference type="InterPro" id="IPR005717">
    <property type="entry name" value="Ribosomal_uS7_bac/org-type"/>
</dbReference>
<evidence type="ECO:0000256" key="6">
    <source>
        <dbReference type="HAMAP-Rule" id="MF_00480"/>
    </source>
</evidence>
<evidence type="ECO:0000256" key="4">
    <source>
        <dbReference type="ARBA" id="ARBA00022980"/>
    </source>
</evidence>
<evidence type="ECO:0000259" key="7">
    <source>
        <dbReference type="Pfam" id="PF00177"/>
    </source>
</evidence>
<protein>
    <recommendedName>
        <fullName evidence="6">Small ribosomal subunit protein uS7</fullName>
    </recommendedName>
</protein>
<dbReference type="GO" id="GO:0019843">
    <property type="term" value="F:rRNA binding"/>
    <property type="evidence" value="ECO:0007669"/>
    <property type="project" value="UniProtKB-UniRule"/>
</dbReference>
<dbReference type="Gene3D" id="1.10.455.10">
    <property type="entry name" value="Ribosomal protein S7 domain"/>
    <property type="match status" value="1"/>
</dbReference>
<accession>A0A2M6XC85</accession>
<comment type="caution">
    <text evidence="8">The sequence shown here is derived from an EMBL/GenBank/DDBJ whole genome shotgun (WGS) entry which is preliminary data.</text>
</comment>
<gene>
    <name evidence="6" type="primary">rpsG</name>
    <name evidence="8" type="ORF">COT44_04275</name>
</gene>
<dbReference type="InterPro" id="IPR000235">
    <property type="entry name" value="Ribosomal_uS7"/>
</dbReference>
<organism evidence="8 9">
    <name type="scientific">Candidatus Shapirobacteria bacterium CG08_land_8_20_14_0_20_39_18</name>
    <dbReference type="NCBI Taxonomy" id="1974883"/>
    <lineage>
        <taxon>Bacteria</taxon>
        <taxon>Candidatus Shapironibacteriota</taxon>
    </lineage>
</organism>
<dbReference type="PANTHER" id="PTHR11205">
    <property type="entry name" value="RIBOSOMAL PROTEIN S7"/>
    <property type="match status" value="1"/>
</dbReference>
<name>A0A2M6XC85_9BACT</name>
<dbReference type="CDD" id="cd14869">
    <property type="entry name" value="uS7_Bacteria"/>
    <property type="match status" value="1"/>
</dbReference>
<evidence type="ECO:0000256" key="5">
    <source>
        <dbReference type="ARBA" id="ARBA00023274"/>
    </source>
</evidence>
<comment type="function">
    <text evidence="6">One of the primary rRNA binding proteins, it binds directly to 16S rRNA where it nucleates assembly of the head domain of the 30S subunit. Is located at the subunit interface close to the decoding center, probably blocks exit of the E-site tRNA.</text>
</comment>
<reference evidence="9" key="1">
    <citation type="submission" date="2017-09" db="EMBL/GenBank/DDBJ databases">
        <title>Depth-based differentiation of microbial function through sediment-hosted aquifers and enrichment of novel symbionts in the deep terrestrial subsurface.</title>
        <authorList>
            <person name="Probst A.J."/>
            <person name="Ladd B."/>
            <person name="Jarett J.K."/>
            <person name="Geller-Mcgrath D.E."/>
            <person name="Sieber C.M.K."/>
            <person name="Emerson J.B."/>
            <person name="Anantharaman K."/>
            <person name="Thomas B.C."/>
            <person name="Malmstrom R."/>
            <person name="Stieglmeier M."/>
            <person name="Klingl A."/>
            <person name="Woyke T."/>
            <person name="Ryan C.M."/>
            <person name="Banfield J.F."/>
        </authorList>
    </citation>
    <scope>NUCLEOTIDE SEQUENCE [LARGE SCALE GENOMIC DNA]</scope>
</reference>
<dbReference type="EMBL" id="PEYO01000020">
    <property type="protein sequence ID" value="PIU03256.1"/>
    <property type="molecule type" value="Genomic_DNA"/>
</dbReference>
<keyword evidence="4 6" id="KW-0689">Ribosomal protein</keyword>
<dbReference type="GO" id="GO:0003735">
    <property type="term" value="F:structural constituent of ribosome"/>
    <property type="evidence" value="ECO:0007669"/>
    <property type="project" value="InterPro"/>
</dbReference>
<evidence type="ECO:0000313" key="8">
    <source>
        <dbReference type="EMBL" id="PIU03256.1"/>
    </source>
</evidence>
<evidence type="ECO:0000313" key="9">
    <source>
        <dbReference type="Proteomes" id="UP000228996"/>
    </source>
</evidence>
<keyword evidence="2 6" id="KW-0699">rRNA-binding</keyword>
<comment type="subunit">
    <text evidence="6">Part of the 30S ribosomal subunit. Contacts proteins S9 and S11.</text>
</comment>
<sequence length="159" mass="17837">MSRQGNIKKRVTQPDLRYGSVLVAKIINRAMLSGKKSPIEKQVYAALEILGKETGKEPLAVLNQAMDNLKPQMEVRPRRIGGAAYQVPMPVRGDRSEALGVRWLIIAARKRPSSQYHSFAAKLAAEVLDILKNEGGAMKKKMDIHRMAESNKAFAHFRW</sequence>
<dbReference type="AlphaFoldDB" id="A0A2M6XC85"/>
<keyword evidence="3 6" id="KW-0694">RNA-binding</keyword>
<evidence type="ECO:0000256" key="2">
    <source>
        <dbReference type="ARBA" id="ARBA00022730"/>
    </source>
</evidence>
<keyword evidence="6" id="KW-0820">tRNA-binding</keyword>
<dbReference type="GO" id="GO:0015935">
    <property type="term" value="C:small ribosomal subunit"/>
    <property type="evidence" value="ECO:0007669"/>
    <property type="project" value="InterPro"/>
</dbReference>
<evidence type="ECO:0000256" key="3">
    <source>
        <dbReference type="ARBA" id="ARBA00022884"/>
    </source>
</evidence>
<comment type="similarity">
    <text evidence="1 6">Belongs to the universal ribosomal protein uS7 family.</text>
</comment>
<dbReference type="Pfam" id="PF00177">
    <property type="entry name" value="Ribosomal_S7"/>
    <property type="match status" value="1"/>
</dbReference>
<dbReference type="InterPro" id="IPR023798">
    <property type="entry name" value="Ribosomal_uS7_dom"/>
</dbReference>
<dbReference type="Proteomes" id="UP000228996">
    <property type="component" value="Unassembled WGS sequence"/>
</dbReference>
<keyword evidence="5 6" id="KW-0687">Ribonucleoprotein</keyword>
<dbReference type="GO" id="GO:0000049">
    <property type="term" value="F:tRNA binding"/>
    <property type="evidence" value="ECO:0007669"/>
    <property type="project" value="UniProtKB-UniRule"/>
</dbReference>
<dbReference type="GO" id="GO:0006412">
    <property type="term" value="P:translation"/>
    <property type="evidence" value="ECO:0007669"/>
    <property type="project" value="UniProtKB-UniRule"/>
</dbReference>
<feature type="domain" description="Small ribosomal subunit protein uS7" evidence="7">
    <location>
        <begin position="3"/>
        <end position="152"/>
    </location>
</feature>
<evidence type="ECO:0000256" key="1">
    <source>
        <dbReference type="ARBA" id="ARBA00007151"/>
    </source>
</evidence>
<dbReference type="PIRSF" id="PIRSF002122">
    <property type="entry name" value="RPS7p_RPS7a_RPS5e_RPS7o"/>
    <property type="match status" value="1"/>
</dbReference>
<dbReference type="SUPFAM" id="SSF47973">
    <property type="entry name" value="Ribosomal protein S7"/>
    <property type="match status" value="1"/>
</dbReference>
<proteinExistence type="inferred from homology"/>